<reference evidence="5 6" key="1">
    <citation type="submission" date="2020-07" db="EMBL/GenBank/DDBJ databases">
        <title>Above-ground endophytic microbial communities from plants in different locations in the United States.</title>
        <authorList>
            <person name="Frank C."/>
        </authorList>
    </citation>
    <scope>NUCLEOTIDE SEQUENCE [LARGE SCALE GENOMIC DNA]</scope>
    <source>
        <strain evidence="5 6">WPL5_2</strain>
    </source>
</reference>
<keyword evidence="3" id="KW-0804">Transcription</keyword>
<evidence type="ECO:0000256" key="2">
    <source>
        <dbReference type="ARBA" id="ARBA00023125"/>
    </source>
</evidence>
<dbReference type="AlphaFoldDB" id="A0AAW3T7U2"/>
<dbReference type="RefSeq" id="WP_182515864.1">
    <property type="nucleotide sequence ID" value="NZ_JACGXP010000002.1"/>
</dbReference>
<dbReference type="PANTHER" id="PTHR30146">
    <property type="entry name" value="LACI-RELATED TRANSCRIPTIONAL REPRESSOR"/>
    <property type="match status" value="1"/>
</dbReference>
<gene>
    <name evidence="5" type="ORF">FHW23_001753</name>
</gene>
<evidence type="ECO:0000313" key="6">
    <source>
        <dbReference type="Proteomes" id="UP000590225"/>
    </source>
</evidence>
<keyword evidence="1" id="KW-0805">Transcription regulation</keyword>
<dbReference type="InterPro" id="IPR010982">
    <property type="entry name" value="Lambda_DNA-bd_dom_sf"/>
</dbReference>
<dbReference type="Pfam" id="PF00356">
    <property type="entry name" value="LacI"/>
    <property type="match status" value="1"/>
</dbReference>
<dbReference type="InterPro" id="IPR028082">
    <property type="entry name" value="Peripla_BP_I"/>
</dbReference>
<dbReference type="GO" id="GO:0000976">
    <property type="term" value="F:transcription cis-regulatory region binding"/>
    <property type="evidence" value="ECO:0007669"/>
    <property type="project" value="TreeGrafter"/>
</dbReference>
<protein>
    <submittedName>
        <fullName evidence="5">DNA-binding LacI/PurR family transcriptional regulator</fullName>
    </submittedName>
</protein>
<dbReference type="SMART" id="SM00354">
    <property type="entry name" value="HTH_LACI"/>
    <property type="match status" value="1"/>
</dbReference>
<feature type="domain" description="HTH lacI-type" evidence="4">
    <location>
        <begin position="12"/>
        <end position="66"/>
    </location>
</feature>
<dbReference type="InterPro" id="IPR046335">
    <property type="entry name" value="LacI/GalR-like_sensor"/>
</dbReference>
<dbReference type="PROSITE" id="PS50932">
    <property type="entry name" value="HTH_LACI_2"/>
    <property type="match status" value="1"/>
</dbReference>
<proteinExistence type="predicted"/>
<dbReference type="CDD" id="cd06267">
    <property type="entry name" value="PBP1_LacI_sugar_binding-like"/>
    <property type="match status" value="1"/>
</dbReference>
<dbReference type="Pfam" id="PF13377">
    <property type="entry name" value="Peripla_BP_3"/>
    <property type="match status" value="1"/>
</dbReference>
<dbReference type="SUPFAM" id="SSF53822">
    <property type="entry name" value="Periplasmic binding protein-like I"/>
    <property type="match status" value="1"/>
</dbReference>
<dbReference type="CDD" id="cd01392">
    <property type="entry name" value="HTH_LacI"/>
    <property type="match status" value="1"/>
</dbReference>
<name>A0AAW3T7U2_9MICO</name>
<comment type="caution">
    <text evidence="5">The sequence shown here is derived from an EMBL/GenBank/DDBJ whole genome shotgun (WGS) entry which is preliminary data.</text>
</comment>
<dbReference type="PROSITE" id="PS00356">
    <property type="entry name" value="HTH_LACI_1"/>
    <property type="match status" value="1"/>
</dbReference>
<evidence type="ECO:0000256" key="3">
    <source>
        <dbReference type="ARBA" id="ARBA00023163"/>
    </source>
</evidence>
<dbReference type="GO" id="GO:0003700">
    <property type="term" value="F:DNA-binding transcription factor activity"/>
    <property type="evidence" value="ECO:0007669"/>
    <property type="project" value="TreeGrafter"/>
</dbReference>
<dbReference type="Proteomes" id="UP000590225">
    <property type="component" value="Unassembled WGS sequence"/>
</dbReference>
<dbReference type="InterPro" id="IPR000843">
    <property type="entry name" value="HTH_LacI"/>
</dbReference>
<sequence>MQRPRTRAPGVATVADVAREAGVSRATVSRVINDSPLVTPQTKDLVQDAIRRTGFVVNARGRALAIGRAETVGVLITEPLDELFEDPTYARILRGVTEGLSGSGTLPVIFQASTEAERALALRSFDRKAVDAVIHLTPYRDPELLDALAGTGLPVVLCGQVGNGVAPDPRFSSIYADDVAGARLAATHLAESGRDRIAAVLGPLDNPATTDRLQGFRDVLGPRLPSERVLFTGWDTSAGIRATQTLLEQFPEVDAILAGSDRIAVGAIAVLNAQGRAVPSDVAIIGFDDHPIAASAVPALTTIAQPLQRQGELAAHTALQMIAGQSPTVSELDMQLVVRASG</sequence>
<evidence type="ECO:0000313" key="5">
    <source>
        <dbReference type="EMBL" id="MBA8990507.1"/>
    </source>
</evidence>
<accession>A0AAW3T7U2</accession>
<dbReference type="PRINTS" id="PR00036">
    <property type="entry name" value="HTHLACI"/>
</dbReference>
<organism evidence="5 6">
    <name type="scientific">Curtobacterium pusillum</name>
    <dbReference type="NCBI Taxonomy" id="69373"/>
    <lineage>
        <taxon>Bacteria</taxon>
        <taxon>Bacillati</taxon>
        <taxon>Actinomycetota</taxon>
        <taxon>Actinomycetes</taxon>
        <taxon>Micrococcales</taxon>
        <taxon>Microbacteriaceae</taxon>
        <taxon>Curtobacterium</taxon>
    </lineage>
</organism>
<dbReference type="SUPFAM" id="SSF47413">
    <property type="entry name" value="lambda repressor-like DNA-binding domains"/>
    <property type="match status" value="1"/>
</dbReference>
<keyword evidence="2 5" id="KW-0238">DNA-binding</keyword>
<dbReference type="Gene3D" id="3.40.50.2300">
    <property type="match status" value="2"/>
</dbReference>
<dbReference type="Gene3D" id="1.10.260.40">
    <property type="entry name" value="lambda repressor-like DNA-binding domains"/>
    <property type="match status" value="1"/>
</dbReference>
<dbReference type="PANTHER" id="PTHR30146:SF109">
    <property type="entry name" value="HTH-TYPE TRANSCRIPTIONAL REGULATOR GALS"/>
    <property type="match status" value="1"/>
</dbReference>
<evidence type="ECO:0000259" key="4">
    <source>
        <dbReference type="PROSITE" id="PS50932"/>
    </source>
</evidence>
<dbReference type="EMBL" id="JACGXP010000002">
    <property type="protein sequence ID" value="MBA8990507.1"/>
    <property type="molecule type" value="Genomic_DNA"/>
</dbReference>
<evidence type="ECO:0000256" key="1">
    <source>
        <dbReference type="ARBA" id="ARBA00023015"/>
    </source>
</evidence>